<dbReference type="RefSeq" id="WP_019617422.1">
    <property type="nucleotide sequence ID" value="NZ_JBHUNE010000008.1"/>
</dbReference>
<gene>
    <name evidence="2" type="ORF">ACFSW7_11485</name>
</gene>
<dbReference type="SUPFAM" id="SSF51905">
    <property type="entry name" value="FAD/NAD(P)-binding domain"/>
    <property type="match status" value="1"/>
</dbReference>
<organism evidence="2 3">
    <name type="scientific">Gulosibacter faecalis</name>
    <dbReference type="NCBI Taxonomy" id="272240"/>
    <lineage>
        <taxon>Bacteria</taxon>
        <taxon>Bacillati</taxon>
        <taxon>Actinomycetota</taxon>
        <taxon>Actinomycetes</taxon>
        <taxon>Micrococcales</taxon>
        <taxon>Microbacteriaceae</taxon>
        <taxon>Gulosibacter</taxon>
    </lineage>
</organism>
<evidence type="ECO:0000313" key="2">
    <source>
        <dbReference type="EMBL" id="MFD2758996.1"/>
    </source>
</evidence>
<name>A0ABW5UZN8_9MICO</name>
<protein>
    <submittedName>
        <fullName evidence="2">FAD/NAD(P)-binding protein</fullName>
    </submittedName>
</protein>
<reference evidence="3" key="1">
    <citation type="journal article" date="2019" name="Int. J. Syst. Evol. Microbiol.">
        <title>The Global Catalogue of Microorganisms (GCM) 10K type strain sequencing project: providing services to taxonomists for standard genome sequencing and annotation.</title>
        <authorList>
            <consortium name="The Broad Institute Genomics Platform"/>
            <consortium name="The Broad Institute Genome Sequencing Center for Infectious Disease"/>
            <person name="Wu L."/>
            <person name="Ma J."/>
        </authorList>
    </citation>
    <scope>NUCLEOTIDE SEQUENCE [LARGE SCALE GENOMIC DNA]</scope>
    <source>
        <strain evidence="3">TISTR 1514</strain>
    </source>
</reference>
<sequence length="679" mass="75337">MSRSRRAIRLVDRDSHQPTRCITFVGAGPAAAGIVERIAANQAEIDDRPLIIHLIDPYPPGAGRIWRDQQSGLLKLNSMAGDVTMFTDESSTIDGPITPGPDLATWAELVRSRRITDVEISPDSEPELVRELEELQPESFPTRRLHERYMVWCLERSADRLLPGSKVMWHRAEVVSVTDTEGGAQVVELDSGDELTTDLVIYTFGHLGSQVGGEARFFTDFAAAKGARYYAPAFTADLDYRDLGAGEEVLVRGIGLAAVDLVTMLTLGRGGEFVRNNGVLRYVPSGREPKLLLGSRRGVPYRSKPAAPLRGEAYEPRYLTPEIAKRVAGSVTELRFDRDLWPLVERELHHGYYLELFTGSPERVTISWAEFRRGLDELELHGEAYARLVERAVPDACDRFDVAELDTPLAGRRFDTAGELQTWMRDHLRRDLAQRTEAGHSENTALFFAVFRSYLALAELSTAPNWEPSSYLRDFRRTWYKFFSYVDSGPPGERIEQLVALSEAGVIEFLGGGVRVRADHDRGDFVATSESLAGERHAGTLIDAWLPDPSIDTTDSSALRDLITTGAGREQVVGASPSGYLEVRQRDGRLIRAGGGVHPRRYAFGPGTSFPQTGAFARPRTDALSFRLWDRLARAILTELASIRGAHDHGHATNEASDAELEQIFDGAAYFEPDSEPSR</sequence>
<dbReference type="PANTHER" id="PTHR40254">
    <property type="entry name" value="BLR0577 PROTEIN"/>
    <property type="match status" value="1"/>
</dbReference>
<dbReference type="PANTHER" id="PTHR40254:SF1">
    <property type="entry name" value="BLR0577 PROTEIN"/>
    <property type="match status" value="1"/>
</dbReference>
<evidence type="ECO:0000259" key="1">
    <source>
        <dbReference type="Pfam" id="PF13454"/>
    </source>
</evidence>
<feature type="domain" description="FAD-dependent urate hydroxylase HpyO/Asp monooxygenase CreE-like FAD/NAD(P)-binding" evidence="1">
    <location>
        <begin position="24"/>
        <end position="206"/>
    </location>
</feature>
<dbReference type="InterPro" id="IPR052189">
    <property type="entry name" value="L-asp_N-monooxygenase_NS-form"/>
</dbReference>
<dbReference type="Proteomes" id="UP001597492">
    <property type="component" value="Unassembled WGS sequence"/>
</dbReference>
<evidence type="ECO:0000313" key="3">
    <source>
        <dbReference type="Proteomes" id="UP001597492"/>
    </source>
</evidence>
<dbReference type="InterPro" id="IPR038732">
    <property type="entry name" value="HpyO/CreE_NAD-binding"/>
</dbReference>
<proteinExistence type="predicted"/>
<comment type="caution">
    <text evidence="2">The sequence shown here is derived from an EMBL/GenBank/DDBJ whole genome shotgun (WGS) entry which is preliminary data.</text>
</comment>
<dbReference type="Pfam" id="PF13454">
    <property type="entry name" value="NAD_binding_9"/>
    <property type="match status" value="1"/>
</dbReference>
<accession>A0ABW5UZN8</accession>
<dbReference type="EMBL" id="JBHUNE010000008">
    <property type="protein sequence ID" value="MFD2758996.1"/>
    <property type="molecule type" value="Genomic_DNA"/>
</dbReference>
<dbReference type="InterPro" id="IPR036188">
    <property type="entry name" value="FAD/NAD-bd_sf"/>
</dbReference>
<keyword evidence="3" id="KW-1185">Reference proteome</keyword>
<dbReference type="Gene3D" id="3.50.50.60">
    <property type="entry name" value="FAD/NAD(P)-binding domain"/>
    <property type="match status" value="1"/>
</dbReference>